<dbReference type="Proteomes" id="UP001632038">
    <property type="component" value="Unassembled WGS sequence"/>
</dbReference>
<dbReference type="InterPro" id="IPR036397">
    <property type="entry name" value="RNaseH_sf"/>
</dbReference>
<gene>
    <name evidence="2" type="ORF">CASFOL_040024</name>
</gene>
<sequence>MRQKTIGALRPKLFIKDLLPTIHGPPPPEGWLKINTDAAYANGCSTSGVIFKNKNGSVVLAATYFHHCPDAITAECLAINDACSLAASAKIKKALFSSDSLNAVTSITNSPLNCFWTENPVVEKIKKSWNNWPHWTFNYSGRASNAAVHNLAKWGSQVSFAGIVPLDVIPLSVFCDLGFSIVDNIYNI</sequence>
<dbReference type="CDD" id="cd06222">
    <property type="entry name" value="RNase_H_like"/>
    <property type="match status" value="1"/>
</dbReference>
<dbReference type="Pfam" id="PF13456">
    <property type="entry name" value="RVT_3"/>
    <property type="match status" value="1"/>
</dbReference>
<dbReference type="PANTHER" id="PTHR47723">
    <property type="entry name" value="OS05G0353850 PROTEIN"/>
    <property type="match status" value="1"/>
</dbReference>
<dbReference type="InterPro" id="IPR044730">
    <property type="entry name" value="RNase_H-like_dom_plant"/>
</dbReference>
<dbReference type="InterPro" id="IPR012337">
    <property type="entry name" value="RNaseH-like_sf"/>
</dbReference>
<accession>A0ABD3BFU9</accession>
<dbReference type="Gene3D" id="3.30.420.10">
    <property type="entry name" value="Ribonuclease H-like superfamily/Ribonuclease H"/>
    <property type="match status" value="1"/>
</dbReference>
<keyword evidence="3" id="KW-1185">Reference proteome</keyword>
<reference evidence="3" key="1">
    <citation type="journal article" date="2024" name="IScience">
        <title>Strigolactones Initiate the Formation of Haustorium-like Structures in Castilleja.</title>
        <authorList>
            <person name="Buerger M."/>
            <person name="Peterson D."/>
            <person name="Chory J."/>
        </authorList>
    </citation>
    <scope>NUCLEOTIDE SEQUENCE [LARGE SCALE GENOMIC DNA]</scope>
</reference>
<dbReference type="InterPro" id="IPR053151">
    <property type="entry name" value="RNase_H-like"/>
</dbReference>
<proteinExistence type="predicted"/>
<name>A0ABD3BFU9_9LAMI</name>
<dbReference type="PANTHER" id="PTHR47723:SF19">
    <property type="entry name" value="POLYNUCLEOTIDYL TRANSFERASE, RIBONUCLEASE H-LIKE SUPERFAMILY PROTEIN"/>
    <property type="match status" value="1"/>
</dbReference>
<evidence type="ECO:0000313" key="2">
    <source>
        <dbReference type="EMBL" id="KAL3616134.1"/>
    </source>
</evidence>
<protein>
    <recommendedName>
        <fullName evidence="1">RNase H type-1 domain-containing protein</fullName>
    </recommendedName>
</protein>
<dbReference type="AlphaFoldDB" id="A0ABD3BFU9"/>
<comment type="caution">
    <text evidence="2">The sequence shown here is derived from an EMBL/GenBank/DDBJ whole genome shotgun (WGS) entry which is preliminary data.</text>
</comment>
<evidence type="ECO:0000259" key="1">
    <source>
        <dbReference type="Pfam" id="PF13456"/>
    </source>
</evidence>
<evidence type="ECO:0000313" key="3">
    <source>
        <dbReference type="Proteomes" id="UP001632038"/>
    </source>
</evidence>
<dbReference type="SUPFAM" id="SSF53098">
    <property type="entry name" value="Ribonuclease H-like"/>
    <property type="match status" value="1"/>
</dbReference>
<dbReference type="EMBL" id="JAVIJP010000097">
    <property type="protein sequence ID" value="KAL3616134.1"/>
    <property type="molecule type" value="Genomic_DNA"/>
</dbReference>
<feature type="domain" description="RNase H type-1" evidence="1">
    <location>
        <begin position="35"/>
        <end position="154"/>
    </location>
</feature>
<organism evidence="2 3">
    <name type="scientific">Castilleja foliolosa</name>
    <dbReference type="NCBI Taxonomy" id="1961234"/>
    <lineage>
        <taxon>Eukaryota</taxon>
        <taxon>Viridiplantae</taxon>
        <taxon>Streptophyta</taxon>
        <taxon>Embryophyta</taxon>
        <taxon>Tracheophyta</taxon>
        <taxon>Spermatophyta</taxon>
        <taxon>Magnoliopsida</taxon>
        <taxon>eudicotyledons</taxon>
        <taxon>Gunneridae</taxon>
        <taxon>Pentapetalae</taxon>
        <taxon>asterids</taxon>
        <taxon>lamiids</taxon>
        <taxon>Lamiales</taxon>
        <taxon>Orobanchaceae</taxon>
        <taxon>Pedicularideae</taxon>
        <taxon>Castillejinae</taxon>
        <taxon>Castilleja</taxon>
    </lineage>
</organism>
<dbReference type="InterPro" id="IPR002156">
    <property type="entry name" value="RNaseH_domain"/>
</dbReference>